<evidence type="ECO:0000256" key="3">
    <source>
        <dbReference type="SAM" id="SignalP"/>
    </source>
</evidence>
<dbReference type="Pfam" id="PF05694">
    <property type="entry name" value="SBP56"/>
    <property type="match status" value="1"/>
</dbReference>
<keyword evidence="3" id="KW-0732">Signal</keyword>
<accession>A0A1Y1HQV9</accession>
<dbReference type="GO" id="GO:0008430">
    <property type="term" value="F:selenium binding"/>
    <property type="evidence" value="ECO:0007669"/>
    <property type="project" value="InterPro"/>
</dbReference>
<feature type="signal peptide" evidence="3">
    <location>
        <begin position="1"/>
        <end position="24"/>
    </location>
</feature>
<proteinExistence type="inferred from homology"/>
<keyword evidence="5" id="KW-1185">Reference proteome</keyword>
<dbReference type="Proteomes" id="UP000054558">
    <property type="component" value="Unassembled WGS sequence"/>
</dbReference>
<gene>
    <name evidence="4" type="ORF">KFL_000220080</name>
</gene>
<sequence length="429" mass="46741">MAPSASRLLSALLLLAALADVASAAEDLLYVWTGDDDHQQPDFLAVLEFNPTSPNYGKVVAKVDLTGPSAFGNEPHHITFSYDKKTLAGAGIFSFLFPFSARIPAQEQVFFYDTSNPRAPTFNGVTANPLKSGAADELYPLSDGTFLLSSLGTRAGTAEGAITVLSATGTILGEYPLVPPLESFDPHGITVREDLDLFITTDFIEPASALSLTQLLFGGIRYQKTIRKWRLSTKEIIGTWTVDDKAGPLTNYFIPNDPYGRIIASAVNANKIYLLDPNLNGTLGGLKYYTALDLTAAGYPNSNPHYVRLTQDGKTAVLTLNAGNKVLLLDLTNPYNIKIKDVLPLPNGANPHYADIHPDQKRVVVVDYFLDFKTYGIIHRPGDKIIHVYTFDTGKLIPDPNWPNPDFKNLFPAQGVTNPHGTAFYASGY</sequence>
<comment type="similarity">
    <text evidence="1">Belongs to the selenium-binding protein family.</text>
</comment>
<protein>
    <submittedName>
        <fullName evidence="4">Uncharacterized protein</fullName>
    </submittedName>
</protein>
<organism evidence="4 5">
    <name type="scientific">Klebsormidium nitens</name>
    <name type="common">Green alga</name>
    <name type="synonym">Ulothrix nitens</name>
    <dbReference type="NCBI Taxonomy" id="105231"/>
    <lineage>
        <taxon>Eukaryota</taxon>
        <taxon>Viridiplantae</taxon>
        <taxon>Streptophyta</taxon>
        <taxon>Klebsormidiophyceae</taxon>
        <taxon>Klebsormidiales</taxon>
        <taxon>Klebsormidiaceae</taxon>
        <taxon>Klebsormidium</taxon>
    </lineage>
</organism>
<dbReference type="Gene3D" id="2.130.10.10">
    <property type="entry name" value="YVTN repeat-like/Quinoprotein amine dehydrogenase"/>
    <property type="match status" value="1"/>
</dbReference>
<dbReference type="AlphaFoldDB" id="A0A1Y1HQV9"/>
<evidence type="ECO:0000256" key="2">
    <source>
        <dbReference type="ARBA" id="ARBA00023266"/>
    </source>
</evidence>
<dbReference type="OrthoDB" id="543110at2759"/>
<dbReference type="InterPro" id="IPR008826">
    <property type="entry name" value="Se-bd"/>
</dbReference>
<dbReference type="InterPro" id="IPR015943">
    <property type="entry name" value="WD40/YVTN_repeat-like_dom_sf"/>
</dbReference>
<name>A0A1Y1HQV9_KLENI</name>
<dbReference type="SUPFAM" id="SSF50969">
    <property type="entry name" value="YVTN repeat-like/Quinoprotein amine dehydrogenase"/>
    <property type="match status" value="1"/>
</dbReference>
<dbReference type="InterPro" id="IPR011044">
    <property type="entry name" value="Quino_amine_DH_bsu"/>
</dbReference>
<feature type="chain" id="PRO_5012778979" evidence="3">
    <location>
        <begin position="25"/>
        <end position="429"/>
    </location>
</feature>
<evidence type="ECO:0000313" key="4">
    <source>
        <dbReference type="EMBL" id="GAQ78976.1"/>
    </source>
</evidence>
<dbReference type="STRING" id="105231.A0A1Y1HQV9"/>
<evidence type="ECO:0000256" key="1">
    <source>
        <dbReference type="ARBA" id="ARBA00005606"/>
    </source>
</evidence>
<dbReference type="EMBL" id="DF236971">
    <property type="protein sequence ID" value="GAQ78976.1"/>
    <property type="molecule type" value="Genomic_DNA"/>
</dbReference>
<dbReference type="OMA" id="KFHKDFL"/>
<evidence type="ECO:0000313" key="5">
    <source>
        <dbReference type="Proteomes" id="UP000054558"/>
    </source>
</evidence>
<reference evidence="4 5" key="1">
    <citation type="journal article" date="2014" name="Nat. Commun.">
        <title>Klebsormidium flaccidum genome reveals primary factors for plant terrestrial adaptation.</title>
        <authorList>
            <person name="Hori K."/>
            <person name="Maruyama F."/>
            <person name="Fujisawa T."/>
            <person name="Togashi T."/>
            <person name="Yamamoto N."/>
            <person name="Seo M."/>
            <person name="Sato S."/>
            <person name="Yamada T."/>
            <person name="Mori H."/>
            <person name="Tajima N."/>
            <person name="Moriyama T."/>
            <person name="Ikeuchi M."/>
            <person name="Watanabe M."/>
            <person name="Wada H."/>
            <person name="Kobayashi K."/>
            <person name="Saito M."/>
            <person name="Masuda T."/>
            <person name="Sasaki-Sekimoto Y."/>
            <person name="Mashiguchi K."/>
            <person name="Awai K."/>
            <person name="Shimojima M."/>
            <person name="Masuda S."/>
            <person name="Iwai M."/>
            <person name="Nobusawa T."/>
            <person name="Narise T."/>
            <person name="Kondo S."/>
            <person name="Saito H."/>
            <person name="Sato R."/>
            <person name="Murakawa M."/>
            <person name="Ihara Y."/>
            <person name="Oshima-Yamada Y."/>
            <person name="Ohtaka K."/>
            <person name="Satoh M."/>
            <person name="Sonobe K."/>
            <person name="Ishii M."/>
            <person name="Ohtani R."/>
            <person name="Kanamori-Sato M."/>
            <person name="Honoki R."/>
            <person name="Miyazaki D."/>
            <person name="Mochizuki H."/>
            <person name="Umetsu J."/>
            <person name="Higashi K."/>
            <person name="Shibata D."/>
            <person name="Kamiya Y."/>
            <person name="Sato N."/>
            <person name="Nakamura Y."/>
            <person name="Tabata S."/>
            <person name="Ida S."/>
            <person name="Kurokawa K."/>
            <person name="Ohta H."/>
        </authorList>
    </citation>
    <scope>NUCLEOTIDE SEQUENCE [LARGE SCALE GENOMIC DNA]</scope>
    <source>
        <strain evidence="4 5">NIES-2285</strain>
    </source>
</reference>
<keyword evidence="2" id="KW-0711">Selenium</keyword>